<dbReference type="GO" id="GO:0015937">
    <property type="term" value="P:coenzyme A biosynthetic process"/>
    <property type="evidence" value="ECO:0007669"/>
    <property type="project" value="UniProtKB-KW"/>
</dbReference>
<evidence type="ECO:0000313" key="6">
    <source>
        <dbReference type="Proteomes" id="UP000016922"/>
    </source>
</evidence>
<dbReference type="PANTHER" id="PTHR14359">
    <property type="entry name" value="HOMO-OLIGOMERIC FLAVIN CONTAINING CYS DECARBOXYLASE FAMILY"/>
    <property type="match status" value="1"/>
</dbReference>
<evidence type="ECO:0000313" key="5">
    <source>
        <dbReference type="EMBL" id="EPE34500.1"/>
    </source>
</evidence>
<dbReference type="GO" id="GO:0071513">
    <property type="term" value="C:phosphopantothenoylcysteine decarboxylase complex"/>
    <property type="evidence" value="ECO:0007669"/>
    <property type="project" value="TreeGrafter"/>
</dbReference>
<dbReference type="InterPro" id="IPR036551">
    <property type="entry name" value="Flavin_trans-like"/>
</dbReference>
<dbReference type="Gene3D" id="3.40.50.1950">
    <property type="entry name" value="Flavin prenyltransferase-like"/>
    <property type="match status" value="1"/>
</dbReference>
<dbReference type="GO" id="GO:0004633">
    <property type="term" value="F:phosphopantothenoylcysteine decarboxylase activity"/>
    <property type="evidence" value="ECO:0007669"/>
    <property type="project" value="TreeGrafter"/>
</dbReference>
<dbReference type="RefSeq" id="XP_008078435.1">
    <property type="nucleotide sequence ID" value="XM_008080244.1"/>
</dbReference>
<dbReference type="Proteomes" id="UP000016922">
    <property type="component" value="Unassembled WGS sequence"/>
</dbReference>
<evidence type="ECO:0000256" key="1">
    <source>
        <dbReference type="ARBA" id="ARBA00022993"/>
    </source>
</evidence>
<dbReference type="GO" id="GO:0010181">
    <property type="term" value="F:FMN binding"/>
    <property type="evidence" value="ECO:0007669"/>
    <property type="project" value="TreeGrafter"/>
</dbReference>
<keyword evidence="6" id="KW-1185">Reference proteome</keyword>
<name>S3D9S4_GLAL2</name>
<gene>
    <name evidence="5" type="ORF">GLAREA_10194</name>
</gene>
<dbReference type="eggNOG" id="KOG0672">
    <property type="taxonomic scope" value="Eukaryota"/>
</dbReference>
<keyword evidence="1" id="KW-0173">Coenzyme A biosynthesis</keyword>
<feature type="region of interest" description="Disordered" evidence="3">
    <location>
        <begin position="1"/>
        <end position="25"/>
    </location>
</feature>
<dbReference type="GeneID" id="19469241"/>
<feature type="domain" description="Flavoprotein" evidence="4">
    <location>
        <begin position="34"/>
        <end position="242"/>
    </location>
</feature>
<dbReference type="KEGG" id="glz:GLAREA_10194"/>
<evidence type="ECO:0000259" key="4">
    <source>
        <dbReference type="Pfam" id="PF02441"/>
    </source>
</evidence>
<dbReference type="Pfam" id="PF02441">
    <property type="entry name" value="Flavoprotein"/>
    <property type="match status" value="1"/>
</dbReference>
<dbReference type="OMA" id="KGLACGD"/>
<dbReference type="InterPro" id="IPR003382">
    <property type="entry name" value="Flavoprotein"/>
</dbReference>
<accession>S3D9S4</accession>
<dbReference type="STRING" id="1116229.S3D9S4"/>
<feature type="compositionally biased region" description="Polar residues" evidence="3">
    <location>
        <begin position="1"/>
        <end position="19"/>
    </location>
</feature>
<reference evidence="5 6" key="1">
    <citation type="journal article" date="2013" name="BMC Genomics">
        <title>Genomics-driven discovery of the pneumocandin biosynthetic gene cluster in the fungus Glarea lozoyensis.</title>
        <authorList>
            <person name="Chen L."/>
            <person name="Yue Q."/>
            <person name="Zhang X."/>
            <person name="Xiang M."/>
            <person name="Wang C."/>
            <person name="Li S."/>
            <person name="Che Y."/>
            <person name="Ortiz-Lopez F.J."/>
            <person name="Bills G.F."/>
            <person name="Liu X."/>
            <person name="An Z."/>
        </authorList>
    </citation>
    <scope>NUCLEOTIDE SEQUENCE [LARGE SCALE GENOMIC DNA]</scope>
    <source>
        <strain evidence="6">ATCC 20868 / MF5171</strain>
    </source>
</reference>
<proteinExistence type="inferred from homology"/>
<comment type="similarity">
    <text evidence="2">Belongs to the HFCD (homooligomeric flavin containing Cys decarboxylase) superfamily.</text>
</comment>
<dbReference type="OrthoDB" id="1532798at2759"/>
<dbReference type="EMBL" id="KE145356">
    <property type="protein sequence ID" value="EPE34500.1"/>
    <property type="molecule type" value="Genomic_DNA"/>
</dbReference>
<evidence type="ECO:0000256" key="3">
    <source>
        <dbReference type="SAM" id="MobiDB-lite"/>
    </source>
</evidence>
<dbReference type="PANTHER" id="PTHR14359:SF6">
    <property type="entry name" value="PHOSPHOPANTOTHENOYLCYSTEINE DECARBOXYLASE"/>
    <property type="match status" value="1"/>
</dbReference>
<dbReference type="HOGENOM" id="CLU_033319_3_0_1"/>
<organism evidence="5 6">
    <name type="scientific">Glarea lozoyensis (strain ATCC 20868 / MF5171)</name>
    <dbReference type="NCBI Taxonomy" id="1116229"/>
    <lineage>
        <taxon>Eukaryota</taxon>
        <taxon>Fungi</taxon>
        <taxon>Dikarya</taxon>
        <taxon>Ascomycota</taxon>
        <taxon>Pezizomycotina</taxon>
        <taxon>Leotiomycetes</taxon>
        <taxon>Helotiales</taxon>
        <taxon>Helotiaceae</taxon>
        <taxon>Glarea</taxon>
    </lineage>
</organism>
<evidence type="ECO:0000256" key="2">
    <source>
        <dbReference type="ARBA" id="ARBA00038350"/>
    </source>
</evidence>
<sequence>MLSNTFSEPTKSRVQNQMQPPFKASDHANDRRAHVLLAASGSVATIKIPNILGALAHHENLSIILLLTKSASAFLRGQSHEQPELPLSSPNLFATFHDEDEWNIPWVRGNPILHIELRRWADIMVIAPLSANTLAKITGGFSDNILTSVVRAWDTTGLVEAKSVNERKRKRIVVAPAMNTAMWRHPVTRKQIRILEDEWGLGKSEEGWFEVLGPKEKELACGDVGDGAMKEWTDIVTTIEERLGL</sequence>
<protein>
    <submittedName>
        <fullName evidence="5">Homo-oligomeric flavin-containing Cys decarboxylase, HFCD</fullName>
    </submittedName>
</protein>
<dbReference type="AlphaFoldDB" id="S3D9S4"/>
<dbReference type="SUPFAM" id="SSF52507">
    <property type="entry name" value="Homo-oligomeric flavin-containing Cys decarboxylases, HFCD"/>
    <property type="match status" value="1"/>
</dbReference>